<dbReference type="Gene3D" id="3.90.79.10">
    <property type="entry name" value="Nucleoside Triphosphate Pyrophosphohydrolase"/>
    <property type="match status" value="1"/>
</dbReference>
<evidence type="ECO:0000313" key="2">
    <source>
        <dbReference type="EMBL" id="UZW73554.1"/>
    </source>
</evidence>
<accession>A0A9E8HFM4</accession>
<dbReference type="InterPro" id="IPR000086">
    <property type="entry name" value="NUDIX_hydrolase_dom"/>
</dbReference>
<feature type="domain" description="Nudix hydrolase" evidence="1">
    <location>
        <begin position="32"/>
        <end position="162"/>
    </location>
</feature>
<evidence type="ECO:0000259" key="1">
    <source>
        <dbReference type="PROSITE" id="PS51462"/>
    </source>
</evidence>
<dbReference type="CDD" id="cd04681">
    <property type="entry name" value="NUDIX_Hydrolase"/>
    <property type="match status" value="1"/>
</dbReference>
<name>A0A9E8HFM4_9ALTE</name>
<dbReference type="AlphaFoldDB" id="A0A9E8HFM4"/>
<dbReference type="InterPro" id="IPR015797">
    <property type="entry name" value="NUDIX_hydrolase-like_dom_sf"/>
</dbReference>
<dbReference type="PANTHER" id="PTHR43736">
    <property type="entry name" value="ADP-RIBOSE PYROPHOSPHATASE"/>
    <property type="match status" value="1"/>
</dbReference>
<dbReference type="SUPFAM" id="SSF55811">
    <property type="entry name" value="Nudix"/>
    <property type="match status" value="1"/>
</dbReference>
<sequence>MLHCPKCGLDSFEFDGHKVFLCSQCHYEFFFNAATAVGALIVKRRRLLAAVRAHNPGQGLLDLPGGFVDPDETLEEALSRELQEELSITPSLMQYYSSGSNRYLYQHIEYSTCDAFFICEIEDYDNMQANDDISEYRWIPIDEIDIEAFAFASVRRVIKKLINER</sequence>
<dbReference type="PROSITE" id="PS51462">
    <property type="entry name" value="NUDIX"/>
    <property type="match status" value="1"/>
</dbReference>
<protein>
    <submittedName>
        <fullName evidence="2">NUDIX domain-containing protein</fullName>
    </submittedName>
</protein>
<dbReference type="EMBL" id="CP101527">
    <property type="protein sequence ID" value="UZW73554.1"/>
    <property type="molecule type" value="Genomic_DNA"/>
</dbReference>
<dbReference type="GO" id="GO:0003824">
    <property type="term" value="F:catalytic activity"/>
    <property type="evidence" value="ECO:0007669"/>
    <property type="project" value="UniProtKB-ARBA"/>
</dbReference>
<dbReference type="PANTHER" id="PTHR43736:SF1">
    <property type="entry name" value="DIHYDRONEOPTERIN TRIPHOSPHATE DIPHOSPHATASE"/>
    <property type="match status" value="1"/>
</dbReference>
<proteinExistence type="predicted"/>
<reference evidence="2" key="1">
    <citation type="submission" date="2022-07" db="EMBL/GenBank/DDBJ databases">
        <title>Alkalimarinus sp. nov., isolated from gut of a Alitta virens.</title>
        <authorList>
            <person name="Yang A.I."/>
            <person name="Shin N.-R."/>
        </authorList>
    </citation>
    <scope>NUCLEOTIDE SEQUENCE</scope>
    <source>
        <strain evidence="2">FA028</strain>
    </source>
</reference>
<dbReference type="Pfam" id="PF00293">
    <property type="entry name" value="NUDIX"/>
    <property type="match status" value="1"/>
</dbReference>
<gene>
    <name evidence="2" type="ORF">NNL22_10930</name>
</gene>
<evidence type="ECO:0000313" key="3">
    <source>
        <dbReference type="Proteomes" id="UP001164472"/>
    </source>
</evidence>
<dbReference type="Proteomes" id="UP001164472">
    <property type="component" value="Chromosome"/>
</dbReference>
<dbReference type="RefSeq" id="WP_251809695.1">
    <property type="nucleotide sequence ID" value="NZ_CP101527.1"/>
</dbReference>
<organism evidence="2 3">
    <name type="scientific">Alkalimarinus sediminis</name>
    <dbReference type="NCBI Taxonomy" id="1632866"/>
    <lineage>
        <taxon>Bacteria</taxon>
        <taxon>Pseudomonadati</taxon>
        <taxon>Pseudomonadota</taxon>
        <taxon>Gammaproteobacteria</taxon>
        <taxon>Alteromonadales</taxon>
        <taxon>Alteromonadaceae</taxon>
        <taxon>Alkalimarinus</taxon>
    </lineage>
</organism>
<dbReference type="KEGG" id="asem:NNL22_10930"/>
<keyword evidence="3" id="KW-1185">Reference proteome</keyword>